<dbReference type="AlphaFoldDB" id="A0AAD9XGI4"/>
<protein>
    <submittedName>
        <fullName evidence="1">Uncharacterized protein</fullName>
    </submittedName>
</protein>
<organism evidence="1 2">
    <name type="scientific">Dipteronia dyeriana</name>
    <dbReference type="NCBI Taxonomy" id="168575"/>
    <lineage>
        <taxon>Eukaryota</taxon>
        <taxon>Viridiplantae</taxon>
        <taxon>Streptophyta</taxon>
        <taxon>Embryophyta</taxon>
        <taxon>Tracheophyta</taxon>
        <taxon>Spermatophyta</taxon>
        <taxon>Magnoliopsida</taxon>
        <taxon>eudicotyledons</taxon>
        <taxon>Gunneridae</taxon>
        <taxon>Pentapetalae</taxon>
        <taxon>rosids</taxon>
        <taxon>malvids</taxon>
        <taxon>Sapindales</taxon>
        <taxon>Sapindaceae</taxon>
        <taxon>Hippocastanoideae</taxon>
        <taxon>Acereae</taxon>
        <taxon>Dipteronia</taxon>
    </lineage>
</organism>
<reference evidence="1" key="1">
    <citation type="journal article" date="2023" name="Plant J.">
        <title>Genome sequences and population genomics provide insights into the demographic history, inbreeding, and mutation load of two 'living fossil' tree species of Dipteronia.</title>
        <authorList>
            <person name="Feng Y."/>
            <person name="Comes H.P."/>
            <person name="Chen J."/>
            <person name="Zhu S."/>
            <person name="Lu R."/>
            <person name="Zhang X."/>
            <person name="Li P."/>
            <person name="Qiu J."/>
            <person name="Olsen K.M."/>
            <person name="Qiu Y."/>
        </authorList>
    </citation>
    <scope>NUCLEOTIDE SEQUENCE</scope>
    <source>
        <strain evidence="1">KIB01</strain>
    </source>
</reference>
<accession>A0AAD9XGI4</accession>
<sequence>WTLIHRLHNMSKLPCLCVWDFNKILRDDEKSGGLHRSKRLIKDFREALDWSKLSDLGF</sequence>
<dbReference type="EMBL" id="JANJYI010000002">
    <property type="protein sequence ID" value="KAK2659100.1"/>
    <property type="molecule type" value="Genomic_DNA"/>
</dbReference>
<evidence type="ECO:0000313" key="1">
    <source>
        <dbReference type="EMBL" id="KAK2659100.1"/>
    </source>
</evidence>
<gene>
    <name evidence="1" type="ORF">Ddye_005633</name>
</gene>
<comment type="caution">
    <text evidence="1">The sequence shown here is derived from an EMBL/GenBank/DDBJ whole genome shotgun (WGS) entry which is preliminary data.</text>
</comment>
<name>A0AAD9XGI4_9ROSI</name>
<feature type="non-terminal residue" evidence="1">
    <location>
        <position position="1"/>
    </location>
</feature>
<keyword evidence="2" id="KW-1185">Reference proteome</keyword>
<evidence type="ECO:0000313" key="2">
    <source>
        <dbReference type="Proteomes" id="UP001280121"/>
    </source>
</evidence>
<dbReference type="Proteomes" id="UP001280121">
    <property type="component" value="Unassembled WGS sequence"/>
</dbReference>
<proteinExistence type="predicted"/>